<reference evidence="2 3" key="1">
    <citation type="submission" date="2019-06" db="EMBL/GenBank/DDBJ databases">
        <title>Genome Sequence of the Brown Rot Fungal Pathogen Monilinia fructicola.</title>
        <authorList>
            <person name="De Miccolis Angelini R.M."/>
            <person name="Landi L."/>
            <person name="Abate D."/>
            <person name="Pollastro S."/>
            <person name="Romanazzi G."/>
            <person name="Faretra F."/>
        </authorList>
    </citation>
    <scope>NUCLEOTIDE SEQUENCE [LARGE SCALE GENOMIC DNA]</scope>
    <source>
        <strain evidence="2 3">Mfrc123</strain>
    </source>
</reference>
<feature type="compositionally biased region" description="Low complexity" evidence="1">
    <location>
        <begin position="53"/>
        <end position="72"/>
    </location>
</feature>
<feature type="region of interest" description="Disordered" evidence="1">
    <location>
        <begin position="1"/>
        <end position="108"/>
    </location>
</feature>
<evidence type="ECO:0000256" key="1">
    <source>
        <dbReference type="SAM" id="MobiDB-lite"/>
    </source>
</evidence>
<accession>A0A5M9JR23</accession>
<protein>
    <submittedName>
        <fullName evidence="2">Uncharacterized protein</fullName>
    </submittedName>
</protein>
<comment type="caution">
    <text evidence="2">The sequence shown here is derived from an EMBL/GenBank/DDBJ whole genome shotgun (WGS) entry which is preliminary data.</text>
</comment>
<feature type="compositionally biased region" description="Polar residues" evidence="1">
    <location>
        <begin position="21"/>
        <end position="33"/>
    </location>
</feature>
<sequence>MMMQADNRPTRKRKIPARLASPSTQIETVTLSESRTESENATPAPYPATPVLSPTSSIFSDTSSPCPATRTSGSRRRANARGRLPTRSETGSSSAPRAPPTQIPTQTLEDEDDIDSAFFGLKHTPEWNGMGIDISDRSQPRWFPPVSSPPIQPPTHPPSLTNPSLQGVLGPPCLESLSSGAKLMLIQELTKRMTFKTLVNFLRLTDRQLIHIAEVYEREAQRDELEKQYTLAATRQLDVIRSSRAVTVEDWNCALHAELDAKLAPTALGSPIPLREIGHTVAYLKTFDVREDLAGTQVDILDGAEVLLPDDFPSFQVVERVSEEMMKYARLGAGMEWDFGHEMGLRAYIYSETELAGDGDRVAVSDDEGGDKAVEPIRRPVGRPRKRGR</sequence>
<organism evidence="2 3">
    <name type="scientific">Monilinia fructicola</name>
    <name type="common">Brown rot fungus</name>
    <name type="synonym">Ciboria fructicola</name>
    <dbReference type="NCBI Taxonomy" id="38448"/>
    <lineage>
        <taxon>Eukaryota</taxon>
        <taxon>Fungi</taxon>
        <taxon>Dikarya</taxon>
        <taxon>Ascomycota</taxon>
        <taxon>Pezizomycotina</taxon>
        <taxon>Leotiomycetes</taxon>
        <taxon>Helotiales</taxon>
        <taxon>Sclerotiniaceae</taxon>
        <taxon>Monilinia</taxon>
    </lineage>
</organism>
<proteinExistence type="predicted"/>
<feature type="compositionally biased region" description="Basic residues" evidence="1">
    <location>
        <begin position="380"/>
        <end position="389"/>
    </location>
</feature>
<gene>
    <name evidence="2" type="ORF">EYC84_001897</name>
</gene>
<evidence type="ECO:0000313" key="2">
    <source>
        <dbReference type="EMBL" id="KAA8571954.1"/>
    </source>
</evidence>
<feature type="region of interest" description="Disordered" evidence="1">
    <location>
        <begin position="360"/>
        <end position="389"/>
    </location>
</feature>
<dbReference type="Proteomes" id="UP000322873">
    <property type="component" value="Unassembled WGS sequence"/>
</dbReference>
<name>A0A5M9JR23_MONFR</name>
<keyword evidence="3" id="KW-1185">Reference proteome</keyword>
<evidence type="ECO:0000313" key="3">
    <source>
        <dbReference type="Proteomes" id="UP000322873"/>
    </source>
</evidence>
<dbReference type="EMBL" id="VICG01000005">
    <property type="protein sequence ID" value="KAA8571954.1"/>
    <property type="molecule type" value="Genomic_DNA"/>
</dbReference>
<feature type="compositionally biased region" description="Basic and acidic residues" evidence="1">
    <location>
        <begin position="360"/>
        <end position="378"/>
    </location>
</feature>
<dbReference type="AlphaFoldDB" id="A0A5M9JR23"/>
<dbReference type="VEuPathDB" id="FungiDB:MFRU_018g00220"/>